<evidence type="ECO:0000256" key="4">
    <source>
        <dbReference type="ARBA" id="ARBA00022729"/>
    </source>
</evidence>
<keyword evidence="9" id="KW-1185">Reference proteome</keyword>
<feature type="chain" id="PRO_5044568652" evidence="5">
    <location>
        <begin position="22"/>
        <end position="530"/>
    </location>
</feature>
<protein>
    <submittedName>
        <fullName evidence="8">Peptide ABC transporter substrate-binding protein</fullName>
    </submittedName>
</protein>
<feature type="domain" description="Solute-binding protein family 5" evidence="6">
    <location>
        <begin position="70"/>
        <end position="457"/>
    </location>
</feature>
<keyword evidence="4 5" id="KW-0732">Signal</keyword>
<dbReference type="Proteomes" id="UP000596035">
    <property type="component" value="Chromosome"/>
</dbReference>
<dbReference type="Gene3D" id="3.10.105.10">
    <property type="entry name" value="Dipeptide-binding Protein, Domain 3"/>
    <property type="match status" value="1"/>
</dbReference>
<dbReference type="InterPro" id="IPR030678">
    <property type="entry name" value="Peptide/Ni-bd"/>
</dbReference>
<evidence type="ECO:0000313" key="9">
    <source>
        <dbReference type="Proteomes" id="UP000196710"/>
    </source>
</evidence>
<dbReference type="InterPro" id="IPR039424">
    <property type="entry name" value="SBP_5"/>
</dbReference>
<comment type="subcellular location">
    <subcellularLocation>
        <location evidence="1">Cell envelope</location>
    </subcellularLocation>
</comment>
<dbReference type="PANTHER" id="PTHR30290:SF83">
    <property type="entry name" value="ABC TRANSPORTER SUBSTRATE-BINDING PROTEIN"/>
    <property type="match status" value="1"/>
</dbReference>
<evidence type="ECO:0000313" key="10">
    <source>
        <dbReference type="Proteomes" id="UP000596035"/>
    </source>
</evidence>
<dbReference type="FunFam" id="3.90.76.10:FF:000001">
    <property type="entry name" value="Oligopeptide ABC transporter substrate-binding protein"/>
    <property type="match status" value="1"/>
</dbReference>
<evidence type="ECO:0000313" key="8">
    <source>
        <dbReference type="EMBL" id="QQR29263.1"/>
    </source>
</evidence>
<dbReference type="AlphaFoldDB" id="A0A1Z2XNG3"/>
<dbReference type="GO" id="GO:0030313">
    <property type="term" value="C:cell envelope"/>
    <property type="evidence" value="ECO:0007669"/>
    <property type="project" value="UniProtKB-SubCell"/>
</dbReference>
<dbReference type="GO" id="GO:1904680">
    <property type="term" value="F:peptide transmembrane transporter activity"/>
    <property type="evidence" value="ECO:0007669"/>
    <property type="project" value="TreeGrafter"/>
</dbReference>
<dbReference type="EMBL" id="CP021422">
    <property type="protein sequence ID" value="ASB39975.1"/>
    <property type="molecule type" value="Genomic_DNA"/>
</dbReference>
<reference evidence="7" key="1">
    <citation type="journal article" date="2017" name="Genome Announc.">
        <title>High-Quality Whole-Genome Sequences of the Oligo-Mouse-Microbiota Bacterial Community.</title>
        <authorList>
            <person name="Garzetti D."/>
            <person name="Brugiroux S."/>
            <person name="Bunk B."/>
            <person name="Pukall R."/>
            <person name="McCoy K.D."/>
            <person name="Macpherson A.J."/>
            <person name="Stecher B."/>
        </authorList>
    </citation>
    <scope>NUCLEOTIDE SEQUENCE</scope>
    <source>
        <strain evidence="7">KB18</strain>
    </source>
</reference>
<keyword evidence="3" id="KW-0813">Transport</keyword>
<evidence type="ECO:0000259" key="6">
    <source>
        <dbReference type="Pfam" id="PF00496"/>
    </source>
</evidence>
<name>A0A1Z2XNG3_9FIRM</name>
<dbReference type="EMBL" id="CP065321">
    <property type="protein sequence ID" value="QQR29263.1"/>
    <property type="molecule type" value="Genomic_DNA"/>
</dbReference>
<dbReference type="InterPro" id="IPR000914">
    <property type="entry name" value="SBP_5_dom"/>
</dbReference>
<evidence type="ECO:0000256" key="1">
    <source>
        <dbReference type="ARBA" id="ARBA00004196"/>
    </source>
</evidence>
<sequence>MNRLLCILFSILLLAGLSACSGGYQSGMEFTYALPQNVDTLDPQTASRQSSFQVIGSIFQGLCGIDDQGEVVPGAARKWDVNEDSTQFTFHLYGDAKWSNGAPVTADDFLFAIQRALRPETATPSVDDLFVIQGARAVYNGEADQEFLGVWAQDEHTLVVNLERSYPDFPALTAGTHYMPCNREFFEESSGHYGLSAEYLITNGPFTFESIYSWSTDPGKRQITLVPSDNYRARDNVQPGSLTYLIDYDNSITADPITSLMEGKIDITTLPETAAEEAANNGCGVQVLDDAVTGLLFNADAGILKYPQAREIFTKLIDRQNLLDRRMDKNSQEALGIMPNCVHWNGGDYYTGGIPMFTQQDNTITETLLPSLLTLSGDSRMPNITIICPNDEESINIANGLLVSWNDALGSAYNIEPLDDAAFQSRIASGEYQAALYTLRAGGTTPYQVLKAFESSSTPSLYRDTGYDSQLHSLTFELSAYQELEEYLQKHYVFYPLFSDKTYYVSSPKSQGISASPDLLINFSRAKKSE</sequence>
<dbReference type="PIRSF" id="PIRSF002741">
    <property type="entry name" value="MppA"/>
    <property type="match status" value="1"/>
</dbReference>
<dbReference type="GO" id="GO:0043190">
    <property type="term" value="C:ATP-binding cassette (ABC) transporter complex"/>
    <property type="evidence" value="ECO:0007669"/>
    <property type="project" value="InterPro"/>
</dbReference>
<dbReference type="Gene3D" id="3.90.76.10">
    <property type="entry name" value="Dipeptide-binding Protein, Domain 1"/>
    <property type="match status" value="1"/>
</dbReference>
<dbReference type="RefSeq" id="WP_066535171.1">
    <property type="nucleotide sequence ID" value="NZ_CAJTCQ010000004.1"/>
</dbReference>
<comment type="similarity">
    <text evidence="2">Belongs to the bacterial solute-binding protein 5 family.</text>
</comment>
<evidence type="ECO:0000256" key="3">
    <source>
        <dbReference type="ARBA" id="ARBA00022448"/>
    </source>
</evidence>
<reference evidence="9" key="2">
    <citation type="submission" date="2017-05" db="EMBL/GenBank/DDBJ databases">
        <title>Improved OligoMM genomes.</title>
        <authorList>
            <person name="Garzetti D."/>
        </authorList>
    </citation>
    <scope>NUCLEOTIDE SEQUENCE [LARGE SCALE GENOMIC DNA]</scope>
    <source>
        <strain evidence="9">KB18</strain>
    </source>
</reference>
<dbReference type="GO" id="GO:0015833">
    <property type="term" value="P:peptide transport"/>
    <property type="evidence" value="ECO:0007669"/>
    <property type="project" value="TreeGrafter"/>
</dbReference>
<dbReference type="CDD" id="cd08504">
    <property type="entry name" value="PBP2_OppA"/>
    <property type="match status" value="1"/>
</dbReference>
<evidence type="ECO:0000256" key="5">
    <source>
        <dbReference type="SAM" id="SignalP"/>
    </source>
</evidence>
<dbReference type="Pfam" id="PF00496">
    <property type="entry name" value="SBP_bac_5"/>
    <property type="match status" value="1"/>
</dbReference>
<reference evidence="8 10" key="3">
    <citation type="submission" date="2020-11" db="EMBL/GenBank/DDBJ databases">
        <title>Closed and high quality bacterial genomes of the OMM12 community.</title>
        <authorList>
            <person name="Marbouty M."/>
            <person name="Lamy-Besnier Q."/>
            <person name="Debarbieux L."/>
            <person name="Koszul R."/>
        </authorList>
    </citation>
    <scope>NUCLEOTIDE SEQUENCE [LARGE SCALE GENOMIC DNA]</scope>
    <source>
        <strain evidence="8 10">KB18</strain>
    </source>
</reference>
<organism evidence="8 10">
    <name type="scientific">Acutalibacter muris</name>
    <dbReference type="NCBI Taxonomy" id="1796620"/>
    <lineage>
        <taxon>Bacteria</taxon>
        <taxon>Bacillati</taxon>
        <taxon>Bacillota</taxon>
        <taxon>Clostridia</taxon>
        <taxon>Eubacteriales</taxon>
        <taxon>Acutalibacteraceae</taxon>
        <taxon>Acutalibacter</taxon>
    </lineage>
</organism>
<dbReference type="KEGG" id="amur:ADH66_04475"/>
<evidence type="ECO:0000256" key="2">
    <source>
        <dbReference type="ARBA" id="ARBA00005695"/>
    </source>
</evidence>
<dbReference type="SUPFAM" id="SSF53850">
    <property type="entry name" value="Periplasmic binding protein-like II"/>
    <property type="match status" value="1"/>
</dbReference>
<dbReference type="PROSITE" id="PS51257">
    <property type="entry name" value="PROKAR_LIPOPROTEIN"/>
    <property type="match status" value="1"/>
</dbReference>
<dbReference type="Gene3D" id="3.40.190.10">
    <property type="entry name" value="Periplasmic binding protein-like II"/>
    <property type="match status" value="1"/>
</dbReference>
<dbReference type="Proteomes" id="UP000196710">
    <property type="component" value="Chromosome"/>
</dbReference>
<dbReference type="GO" id="GO:0042597">
    <property type="term" value="C:periplasmic space"/>
    <property type="evidence" value="ECO:0007669"/>
    <property type="project" value="UniProtKB-ARBA"/>
</dbReference>
<accession>A0A1Z2XNG3</accession>
<feature type="signal peptide" evidence="5">
    <location>
        <begin position="1"/>
        <end position="21"/>
    </location>
</feature>
<gene>
    <name evidence="7" type="ORF">ADH66_04475</name>
    <name evidence="8" type="ORF">I5Q82_14540</name>
</gene>
<dbReference type="PANTHER" id="PTHR30290">
    <property type="entry name" value="PERIPLASMIC BINDING COMPONENT OF ABC TRANSPORTER"/>
    <property type="match status" value="1"/>
</dbReference>
<evidence type="ECO:0000313" key="7">
    <source>
        <dbReference type="EMBL" id="ASB39975.1"/>
    </source>
</evidence>
<proteinExistence type="inferred from homology"/>